<comment type="subcellular location">
    <subcellularLocation>
        <location evidence="4">Cytoplasm</location>
    </subcellularLocation>
</comment>
<comment type="caution">
    <text evidence="4">Lacks conserved residue(s) required for the propagation of feature annotation.</text>
</comment>
<evidence type="ECO:0000313" key="5">
    <source>
        <dbReference type="EMBL" id="RRJ82516.1"/>
    </source>
</evidence>
<sequence length="165" mass="19074">MLKSDLPEPWREWLLDRGSLTQRLMRRYPGKFSVQLIRQQWARPTPSERRCLGIGQREFANIREVLLLGDGVPRVFARSVLPHSTLVGPNRCLLRLNTKPLGAYLFSNPAMERGEIEIAPLPVNQLNAHLPSEYEEQVAWGRRSLFFLDHRPLSVCEVFLPSLFE</sequence>
<evidence type="ECO:0000256" key="4">
    <source>
        <dbReference type="HAMAP-Rule" id="MF_01632"/>
    </source>
</evidence>
<keyword evidence="3 4" id="KW-0456">Lyase</keyword>
<accession>A0A3P3VLB1</accession>
<dbReference type="Proteomes" id="UP000280792">
    <property type="component" value="Unassembled WGS sequence"/>
</dbReference>
<dbReference type="PANTHER" id="PTHR38683:SF1">
    <property type="entry name" value="CHORISMATE PYRUVATE-LYASE"/>
    <property type="match status" value="1"/>
</dbReference>
<dbReference type="GO" id="GO:0006744">
    <property type="term" value="P:ubiquinone biosynthetic process"/>
    <property type="evidence" value="ECO:0007669"/>
    <property type="project" value="UniProtKB-UniRule"/>
</dbReference>
<dbReference type="GO" id="GO:0042866">
    <property type="term" value="P:pyruvate biosynthetic process"/>
    <property type="evidence" value="ECO:0007669"/>
    <property type="project" value="UniProtKB-UniRule"/>
</dbReference>
<dbReference type="Pfam" id="PF04345">
    <property type="entry name" value="Chor_lyase"/>
    <property type="match status" value="1"/>
</dbReference>
<evidence type="ECO:0000313" key="6">
    <source>
        <dbReference type="Proteomes" id="UP000280792"/>
    </source>
</evidence>
<dbReference type="PANTHER" id="PTHR38683">
    <property type="entry name" value="CHORISMATE PYRUVATE-LYASE"/>
    <property type="match status" value="1"/>
</dbReference>
<dbReference type="HAMAP" id="MF_01632">
    <property type="entry name" value="UbiC"/>
    <property type="match status" value="1"/>
</dbReference>
<comment type="catalytic activity">
    <reaction evidence="4">
        <text>chorismate = 4-hydroxybenzoate + pyruvate</text>
        <dbReference type="Rhea" id="RHEA:16505"/>
        <dbReference type="ChEBI" id="CHEBI:15361"/>
        <dbReference type="ChEBI" id="CHEBI:17879"/>
        <dbReference type="ChEBI" id="CHEBI:29748"/>
        <dbReference type="EC" id="4.1.3.40"/>
    </reaction>
</comment>
<dbReference type="EMBL" id="QWEZ01000002">
    <property type="protein sequence ID" value="RRJ82516.1"/>
    <property type="molecule type" value="Genomic_DNA"/>
</dbReference>
<dbReference type="GO" id="GO:0008813">
    <property type="term" value="F:chorismate lyase activity"/>
    <property type="evidence" value="ECO:0007669"/>
    <property type="project" value="UniProtKB-UniRule"/>
</dbReference>
<proteinExistence type="inferred from homology"/>
<evidence type="ECO:0000256" key="2">
    <source>
        <dbReference type="ARBA" id="ARBA00022688"/>
    </source>
</evidence>
<feature type="binding site" evidence="4">
    <location>
        <position position="157"/>
    </location>
    <ligand>
        <name>substrate</name>
    </ligand>
</feature>
<feature type="binding site" evidence="4">
    <location>
        <position position="63"/>
    </location>
    <ligand>
        <name>substrate</name>
    </ligand>
</feature>
<keyword evidence="4" id="KW-0670">Pyruvate</keyword>
<protein>
    <recommendedName>
        <fullName evidence="4">Probable chorismate pyruvate-lyase</fullName>
        <shortName evidence="4">CL</shortName>
        <shortName evidence="4">CPL</shortName>
        <ecNumber evidence="4">4.1.3.40</ecNumber>
    </recommendedName>
</protein>
<keyword evidence="1 4" id="KW-0963">Cytoplasm</keyword>
<dbReference type="SUPFAM" id="SSF64288">
    <property type="entry name" value="Chorismate lyase-like"/>
    <property type="match status" value="1"/>
</dbReference>
<keyword evidence="2 4" id="KW-0831">Ubiquinone biosynthesis</keyword>
<organism evidence="5 6">
    <name type="scientific">Aestuariirhabdus litorea</name>
    <dbReference type="NCBI Taxonomy" id="2528527"/>
    <lineage>
        <taxon>Bacteria</taxon>
        <taxon>Pseudomonadati</taxon>
        <taxon>Pseudomonadota</taxon>
        <taxon>Gammaproteobacteria</taxon>
        <taxon>Oceanospirillales</taxon>
        <taxon>Aestuariirhabdaceae</taxon>
        <taxon>Aestuariirhabdus</taxon>
    </lineage>
</organism>
<dbReference type="EC" id="4.1.3.40" evidence="4"/>
<reference evidence="5 6" key="2">
    <citation type="submission" date="2018-12" db="EMBL/GenBank/DDBJ databases">
        <title>Simiduia agarivorans gen. nov., sp. nov., a marine, agarolytic bacterium isolated from shallow coastal water from Keelung, Taiwan.</title>
        <authorList>
            <person name="Shieh W.Y."/>
        </authorList>
    </citation>
    <scope>NUCLEOTIDE SEQUENCE [LARGE SCALE GENOMIC DNA]</scope>
    <source>
        <strain evidence="5 6">GTF-13</strain>
    </source>
</reference>
<gene>
    <name evidence="4" type="primary">ubiC</name>
    <name evidence="5" type="ORF">D0544_11635</name>
</gene>
<dbReference type="GO" id="GO:0005829">
    <property type="term" value="C:cytosol"/>
    <property type="evidence" value="ECO:0007669"/>
    <property type="project" value="TreeGrafter"/>
</dbReference>
<keyword evidence="6" id="KW-1185">Reference proteome</keyword>
<evidence type="ECO:0000256" key="1">
    <source>
        <dbReference type="ARBA" id="ARBA00022490"/>
    </source>
</evidence>
<comment type="similarity">
    <text evidence="4">Belongs to the UbiC family.</text>
</comment>
<dbReference type="AlphaFoldDB" id="A0A3P3VLB1"/>
<dbReference type="Gene3D" id="3.40.1410.10">
    <property type="entry name" value="Chorismate lyase-like"/>
    <property type="match status" value="1"/>
</dbReference>
<comment type="function">
    <text evidence="4">Removes the pyruvyl group from chorismate, with concomitant aromatization of the ring, to provide 4-hydroxybenzoate (4HB) for the ubiquinone pathway.</text>
</comment>
<dbReference type="InterPro" id="IPR007440">
    <property type="entry name" value="Chorismate--pyruvate_lyase"/>
</dbReference>
<reference evidence="5 6" key="1">
    <citation type="submission" date="2018-08" db="EMBL/GenBank/DDBJ databases">
        <authorList>
            <person name="Khan S.A."/>
        </authorList>
    </citation>
    <scope>NUCLEOTIDE SEQUENCE [LARGE SCALE GENOMIC DNA]</scope>
    <source>
        <strain evidence="5 6">GTF-13</strain>
    </source>
</reference>
<evidence type="ECO:0000256" key="3">
    <source>
        <dbReference type="ARBA" id="ARBA00023239"/>
    </source>
</evidence>
<dbReference type="InterPro" id="IPR028978">
    <property type="entry name" value="Chorismate_lyase_/UTRA_dom_sf"/>
</dbReference>
<comment type="pathway">
    <text evidence="4">Cofactor biosynthesis; ubiquinone biosynthesis.</text>
</comment>
<dbReference type="UniPathway" id="UPA00232"/>
<feature type="binding site" evidence="4">
    <location>
        <position position="101"/>
    </location>
    <ligand>
        <name>substrate</name>
    </ligand>
</feature>
<name>A0A3P3VLB1_9GAMM</name>
<comment type="caution">
    <text evidence="5">The sequence shown here is derived from an EMBL/GenBank/DDBJ whole genome shotgun (WGS) entry which is preliminary data.</text>
</comment>